<accession>A0ABS1BZZ9</accession>
<organism evidence="2 3">
    <name type="scientific">Adhaeribacter terrigena</name>
    <dbReference type="NCBI Taxonomy" id="2793070"/>
    <lineage>
        <taxon>Bacteria</taxon>
        <taxon>Pseudomonadati</taxon>
        <taxon>Bacteroidota</taxon>
        <taxon>Cytophagia</taxon>
        <taxon>Cytophagales</taxon>
        <taxon>Hymenobacteraceae</taxon>
        <taxon>Adhaeribacter</taxon>
    </lineage>
</organism>
<dbReference type="EMBL" id="JAEHFX010000003">
    <property type="protein sequence ID" value="MBK0402745.1"/>
    <property type="molecule type" value="Genomic_DNA"/>
</dbReference>
<dbReference type="PANTHER" id="PTHR30188">
    <property type="entry name" value="ABC TRANSPORTER PERMEASE PROTEIN-RELATED"/>
    <property type="match status" value="1"/>
</dbReference>
<reference evidence="2 3" key="1">
    <citation type="submission" date="2020-12" db="EMBL/GenBank/DDBJ databases">
        <title>Bacterial novel species Adhaeribacter sp. BT258 isolated from soil.</title>
        <authorList>
            <person name="Jung H.-Y."/>
        </authorList>
    </citation>
    <scope>NUCLEOTIDE SEQUENCE [LARGE SCALE GENOMIC DNA]</scope>
    <source>
        <strain evidence="2 3">BT258</strain>
    </source>
</reference>
<evidence type="ECO:0000256" key="1">
    <source>
        <dbReference type="SAM" id="Phobius"/>
    </source>
</evidence>
<dbReference type="Proteomes" id="UP000644147">
    <property type="component" value="Unassembled WGS sequence"/>
</dbReference>
<gene>
    <name evidence="2" type="ORF">I5M27_07090</name>
</gene>
<feature type="transmembrane region" description="Helical" evidence="1">
    <location>
        <begin position="243"/>
        <end position="264"/>
    </location>
</feature>
<name>A0ABS1BZZ9_9BACT</name>
<keyword evidence="1" id="KW-0812">Transmembrane</keyword>
<keyword evidence="3" id="KW-1185">Reference proteome</keyword>
<dbReference type="RefSeq" id="WP_200505505.1">
    <property type="nucleotide sequence ID" value="NZ_JAEHFX010000003.1"/>
</dbReference>
<dbReference type="Pfam" id="PF02405">
    <property type="entry name" value="MlaE"/>
    <property type="match status" value="1"/>
</dbReference>
<sequence>MDQTNDPPRRKFLISRKIDKAFLDLHKVYIFNASIFREMFSRPFEFREVLNQFYEVGVRSLPLITLTGFIIGVVFTNQSRPSLATFGATSWLPSLISIAIVRALAPLVTSIITAARVGSNIGAELGSMRVTEQIDAMEVSAINPFKYLVVTRVLATTLMVPLLMLYTVLVGLLGSYMNVSANEQTSFITFMVKVFDAISFLDLFSSIIKSVVFGYTIGMISCYKGYYSSKGTEGVGKAANSSVVTAIILVFLEELISLQIIGALRNM</sequence>
<feature type="transmembrane region" description="Helical" evidence="1">
    <location>
        <begin position="95"/>
        <end position="119"/>
    </location>
</feature>
<dbReference type="InterPro" id="IPR030802">
    <property type="entry name" value="Permease_MalE"/>
</dbReference>
<evidence type="ECO:0000313" key="2">
    <source>
        <dbReference type="EMBL" id="MBK0402745.1"/>
    </source>
</evidence>
<feature type="transmembrane region" description="Helical" evidence="1">
    <location>
        <begin position="197"/>
        <end position="223"/>
    </location>
</feature>
<dbReference type="PANTHER" id="PTHR30188:SF4">
    <property type="entry name" value="PROTEIN TRIGALACTOSYLDIACYLGLYCEROL 1, CHLOROPLASTIC"/>
    <property type="match status" value="1"/>
</dbReference>
<comment type="caution">
    <text evidence="2">The sequence shown here is derived from an EMBL/GenBank/DDBJ whole genome shotgun (WGS) entry which is preliminary data.</text>
</comment>
<evidence type="ECO:0000313" key="3">
    <source>
        <dbReference type="Proteomes" id="UP000644147"/>
    </source>
</evidence>
<feature type="transmembrane region" description="Helical" evidence="1">
    <location>
        <begin position="153"/>
        <end position="177"/>
    </location>
</feature>
<keyword evidence="1" id="KW-0472">Membrane</keyword>
<proteinExistence type="predicted"/>
<protein>
    <submittedName>
        <fullName evidence="2">ABC transporter permease</fullName>
    </submittedName>
</protein>
<feature type="transmembrane region" description="Helical" evidence="1">
    <location>
        <begin position="56"/>
        <end position="75"/>
    </location>
</feature>
<keyword evidence="1" id="KW-1133">Transmembrane helix</keyword>